<dbReference type="PROSITE" id="PS50088">
    <property type="entry name" value="ANK_REPEAT"/>
    <property type="match status" value="3"/>
</dbReference>
<comment type="caution">
    <text evidence="5">The sequence shown here is derived from an EMBL/GenBank/DDBJ whole genome shotgun (WGS) entry which is preliminary data.</text>
</comment>
<evidence type="ECO:0000256" key="2">
    <source>
        <dbReference type="ARBA" id="ARBA00023043"/>
    </source>
</evidence>
<dbReference type="PANTHER" id="PTHR24173">
    <property type="entry name" value="ANKYRIN REPEAT CONTAINING"/>
    <property type="match status" value="1"/>
</dbReference>
<feature type="compositionally biased region" description="Polar residues" evidence="4">
    <location>
        <begin position="60"/>
        <end position="72"/>
    </location>
</feature>
<dbReference type="OrthoDB" id="341259at2759"/>
<evidence type="ECO:0000313" key="5">
    <source>
        <dbReference type="EMBL" id="OXV10788.1"/>
    </source>
</evidence>
<reference evidence="5 6" key="1">
    <citation type="journal article" date="2015" name="Environ. Microbiol.">
        <title>Metagenome sequence of Elaphomyces granulatus from sporocarp tissue reveals Ascomycota ectomycorrhizal fingerprints of genome expansion and a Proteobacteria-rich microbiome.</title>
        <authorList>
            <person name="Quandt C.A."/>
            <person name="Kohler A."/>
            <person name="Hesse C.N."/>
            <person name="Sharpton T.J."/>
            <person name="Martin F."/>
            <person name="Spatafora J.W."/>
        </authorList>
    </citation>
    <scope>NUCLEOTIDE SEQUENCE [LARGE SCALE GENOMIC DNA]</scope>
    <source>
        <strain evidence="5 6">OSC145934</strain>
    </source>
</reference>
<proteinExistence type="predicted"/>
<gene>
    <name evidence="5" type="ORF">Egran_01451</name>
</gene>
<dbReference type="SMART" id="SM00248">
    <property type="entry name" value="ANK"/>
    <property type="match status" value="4"/>
</dbReference>
<evidence type="ECO:0000256" key="1">
    <source>
        <dbReference type="ARBA" id="ARBA00022737"/>
    </source>
</evidence>
<evidence type="ECO:0000313" key="6">
    <source>
        <dbReference type="Proteomes" id="UP000243515"/>
    </source>
</evidence>
<name>A0A232M367_9EURO</name>
<dbReference type="SUPFAM" id="SSF48403">
    <property type="entry name" value="Ankyrin repeat"/>
    <property type="match status" value="1"/>
</dbReference>
<organism evidence="5 6">
    <name type="scientific">Elaphomyces granulatus</name>
    <dbReference type="NCBI Taxonomy" id="519963"/>
    <lineage>
        <taxon>Eukaryota</taxon>
        <taxon>Fungi</taxon>
        <taxon>Dikarya</taxon>
        <taxon>Ascomycota</taxon>
        <taxon>Pezizomycotina</taxon>
        <taxon>Eurotiomycetes</taxon>
        <taxon>Eurotiomycetidae</taxon>
        <taxon>Eurotiales</taxon>
        <taxon>Elaphomycetaceae</taxon>
        <taxon>Elaphomyces</taxon>
    </lineage>
</organism>
<dbReference type="PANTHER" id="PTHR24173:SF83">
    <property type="entry name" value="SOCS BOX DOMAIN-CONTAINING PROTEIN"/>
    <property type="match status" value="1"/>
</dbReference>
<dbReference type="Gene3D" id="1.25.40.20">
    <property type="entry name" value="Ankyrin repeat-containing domain"/>
    <property type="match status" value="2"/>
</dbReference>
<dbReference type="PROSITE" id="PS50297">
    <property type="entry name" value="ANK_REP_REGION"/>
    <property type="match status" value="3"/>
</dbReference>
<feature type="repeat" description="ANK" evidence="3">
    <location>
        <begin position="245"/>
        <end position="267"/>
    </location>
</feature>
<feature type="compositionally biased region" description="Basic and acidic residues" evidence="4">
    <location>
        <begin position="98"/>
        <end position="108"/>
    </location>
</feature>
<evidence type="ECO:0000256" key="3">
    <source>
        <dbReference type="PROSITE-ProRule" id="PRU00023"/>
    </source>
</evidence>
<feature type="repeat" description="ANK" evidence="3">
    <location>
        <begin position="1"/>
        <end position="31"/>
    </location>
</feature>
<protein>
    <submittedName>
        <fullName evidence="5">Uncharacterized protein</fullName>
    </submittedName>
</protein>
<dbReference type="InterPro" id="IPR002110">
    <property type="entry name" value="Ankyrin_rpt"/>
</dbReference>
<evidence type="ECO:0000256" key="4">
    <source>
        <dbReference type="SAM" id="MobiDB-lite"/>
    </source>
</evidence>
<feature type="region of interest" description="Disordered" evidence="4">
    <location>
        <begin position="59"/>
        <end position="121"/>
    </location>
</feature>
<dbReference type="Proteomes" id="UP000243515">
    <property type="component" value="Unassembled WGS sequence"/>
</dbReference>
<feature type="repeat" description="ANK" evidence="3">
    <location>
        <begin position="212"/>
        <end position="244"/>
    </location>
</feature>
<sequence length="288" mass="31379">MTPLHLAAENGCDLAVKLLIDHGADVAIRDDQGQTPLDIALETTQHNEAVVRFLREKDTATASQDTAGSQLATREWSEDITPAESVVDDFTEENSVNGKDRNSPDRNGRSLADTAAAEEQTGLHEAAEAGALIDVQTLPDEEGGKIGHSRYVPWVSKRLLKERLTSTTVPTPEAVITELNWKKEKHQLMNEHDAMAALLIQKDAAIMEKDRYGVTALHLAAHSGNICVARRLLINGADITATDEDGWSPLHVAVHAGNESVVWLLLKAKYEMGTTAGLVSSRRRDLEV</sequence>
<feature type="non-terminal residue" evidence="5">
    <location>
        <position position="288"/>
    </location>
</feature>
<keyword evidence="1" id="KW-0677">Repeat</keyword>
<keyword evidence="6" id="KW-1185">Reference proteome</keyword>
<dbReference type="AlphaFoldDB" id="A0A232M367"/>
<keyword evidence="2 3" id="KW-0040">ANK repeat</keyword>
<dbReference type="InterPro" id="IPR036770">
    <property type="entry name" value="Ankyrin_rpt-contain_sf"/>
</dbReference>
<accession>A0A232M367</accession>
<dbReference type="Pfam" id="PF12796">
    <property type="entry name" value="Ank_2"/>
    <property type="match status" value="2"/>
</dbReference>
<dbReference type="EMBL" id="NPHW01002762">
    <property type="protein sequence ID" value="OXV10788.1"/>
    <property type="molecule type" value="Genomic_DNA"/>
</dbReference>